<evidence type="ECO:0000256" key="3">
    <source>
        <dbReference type="SAM" id="MobiDB-lite"/>
    </source>
</evidence>
<dbReference type="PANTHER" id="PTHR46943">
    <property type="entry name" value="PENTRAXIN-RELATED PROTEIN PTX3"/>
    <property type="match status" value="1"/>
</dbReference>
<dbReference type="InterPro" id="IPR042837">
    <property type="entry name" value="PTX3"/>
</dbReference>
<dbReference type="Gene3D" id="2.60.120.200">
    <property type="match status" value="2"/>
</dbReference>
<dbReference type="InterPro" id="IPR013320">
    <property type="entry name" value="ConA-like_dom_sf"/>
</dbReference>
<feature type="signal peptide" evidence="4">
    <location>
        <begin position="1"/>
        <end position="22"/>
    </location>
</feature>
<dbReference type="PANTHER" id="PTHR46943:SF1">
    <property type="entry name" value="PENTRAXIN-RELATED PROTEIN PTX3"/>
    <property type="match status" value="1"/>
</dbReference>
<dbReference type="InterPro" id="IPR006558">
    <property type="entry name" value="LamG-like"/>
</dbReference>
<evidence type="ECO:0000256" key="2">
    <source>
        <dbReference type="ARBA" id="ARBA00023157"/>
    </source>
</evidence>
<feature type="region of interest" description="Disordered" evidence="3">
    <location>
        <begin position="63"/>
        <end position="83"/>
    </location>
</feature>
<keyword evidence="2" id="KW-1015">Disulfide bond</keyword>
<evidence type="ECO:0000313" key="6">
    <source>
        <dbReference type="EMBL" id="MFC4335327.1"/>
    </source>
</evidence>
<dbReference type="SMART" id="SM00560">
    <property type="entry name" value="LamGL"/>
    <property type="match status" value="2"/>
</dbReference>
<organism evidence="6 7">
    <name type="scientific">Salininema proteolyticum</name>
    <dbReference type="NCBI Taxonomy" id="1607685"/>
    <lineage>
        <taxon>Bacteria</taxon>
        <taxon>Bacillati</taxon>
        <taxon>Actinomycetota</taxon>
        <taxon>Actinomycetes</taxon>
        <taxon>Glycomycetales</taxon>
        <taxon>Glycomycetaceae</taxon>
        <taxon>Salininema</taxon>
    </lineage>
</organism>
<dbReference type="RefSeq" id="WP_380619993.1">
    <property type="nucleotide sequence ID" value="NZ_JBHSDK010000013.1"/>
</dbReference>
<keyword evidence="1 4" id="KW-0732">Signal</keyword>
<dbReference type="SMART" id="SM00191">
    <property type="entry name" value="Int_alpha"/>
    <property type="match status" value="2"/>
</dbReference>
<sequence>MRPSLRRPLALALAVVTASATAATLVAAPPVAAQTADDTVPPGSGSSETTTDTEIDDALDEAASTGQDVEIESLSSPDSDVFATPDGVFAEEVALEPFQAQQDDGSWAPIDNTLVASGNGAFVPTNNDSGLEVSDGGDTVIAKTTDVHGRSVAYTWHENLPTPEVTGDTAVFPEIVPGVDLKVKATDDGFSKVFEVKTPEAAASPEVANLSMGLELDGYTAAIGETGALEINDFAGNVVAGGPTPIMWDSTPPDEGVGDSTTTEWSPTTFAVSADVALAYTDGQLTLTPDAEMLADPDAVYPIRIDPKQVAVGRSAWAMVSDYYSYRNRNYYNGGSFEKDPNGTARLGRAYDYNVGMEQTWRLAFEFDTARFRGRDILDADLRLTMTYSWMRSCDGISATADIYELDANLRKMTWNNQGSWGSKIASRDEGIASGCGAPRQLWTDVTGYVSDTAGTKDRKIQFGLKSSSESCGTHCPSFRRFGPEKTKDDNGGVYLRVKYNTPPNKPGSFTIDGQSCRPGTTVKLGAAAAWTVTAKLTDDEGDNMDGVLKWTDNDSGSSKTWNTAGADRERATWSVHRDGISGQSYRATVSAKDGRATGSSSGGCTVLVDTTPPEKPTVTSTDYPSDGDPHGSVGKTGRFTLESTSSDTAGYYWSLQDATGDNEVPVSTPGRAATIAFDPPTDGPLTLSTWAYDAHGNVSDKTTYNFSVNPASSPIAHWKLDETEGETAPDWAYPGNADDVDLPLAVSGAEWSGGNAADAAEDHLNYLTFDGRDEATTDGPAVRTDSSYTVSAWVRIHQTDTDYTIVSQDGNVNSAFMLKYDGESHEFLMVASNKDSTETGLSFPSAGSEVNVEAGVWYHVTGVFGYNAQQLSLYVNGQLQNTASFSDSWNSTGSFVVGRDLYGGNESTHFAGDVDDVKVWDRTVFRGEVERLGQHAKGIWDFEGISAGYYDDKSGNGPRLYGDNIEIAEGYTGQAAMMDGSTSTLTTESKVIDTSGDFTIGAWARLDRDGTTANVLSQDGDYISPFYFGYHGGGNAWSFRSTATDGTGYTWNQKVDADTPVRVGEWTHLAVVYRAEGGTVDFYVNGNPAGHGEDIDLWASTGNLRVGSVLHKGGVVDHWPGLIDDVNINTGAFDDQQVKALADISERETRSELVTGDFNGDGYVDALAVVDDSSDYSDVFMLEGNAEGGFTRRSDEVFESDDYNLPEVRDWYLDDAVWRSGDVNGDGRDDLIVAVPEDAGFEVWAIPACSPRDRVCRQNAAVFAQSGIAAASLNAKDGWELSDTQIQVGDVTGDQHDDLVMLRGDGRFDYSVWTAEFVQDRRNAGFGAPTQVASESGDSRTIELAVADFDGDWRGDIAEIRTGSDGNAEVYVRYGSGTGMEAPKLAFDSSGGWFTHRDHVTIADVSGDGLPDIVASYRFDARVRLQVAVAEPNRGGFKNSSGWDHSARCTGCASDLTQWPHVRLAGGDIDNDGKEDLFTLRAGIGGEIGALWTRKSNGDGFADATPTWADPTTCFGADGDVNGDGYRDAVLPNPSQTVDGQADAGAIWFVDGATQKISLIHANSAGINGVSEAGDLFGHAVDTYDSDGDGCAEIVVGIPGENSDTGYTQILPGSRDGIDTASDLMISQNTSGYPGAAESGDKFGWSVAATNTAHGTPILVIGAPGEDVQTDTTGAYRDGDARVSEVTDGGALIYVKGDRKAWVDQNSPGVGGGVETGDQFGWDIDASPTHFIVGVPFEDGGADQINESGGALLFNHYTSKQNRPNFKEWYDQDDAYMPGGLESSDRIGYSVAIEDYWPEGEGPWKYATKIAVSTPWEDLSGFDNAGVVTLLDRNSAGTTTLAEHYSQGSALGEAKEDFDHIGTSVELVNMDDSVVSTNATLKLAVGVPDENFATADDDGLVHVTGAAAPGHGKDTVVTYSDANNNGSFGAGIACLPTGLFATALGDNSVYSLDWADAKEGTTQTAVSAGTA</sequence>
<protein>
    <submittedName>
        <fullName evidence="6">LamG-like jellyroll fold domain-containing protein</fullName>
    </submittedName>
</protein>
<dbReference type="InterPro" id="IPR028994">
    <property type="entry name" value="Integrin_alpha_N"/>
</dbReference>
<feature type="chain" id="PRO_5045573776" evidence="4">
    <location>
        <begin position="23"/>
        <end position="1972"/>
    </location>
</feature>
<dbReference type="EMBL" id="JBHSDK010000013">
    <property type="protein sequence ID" value="MFC4335327.1"/>
    <property type="molecule type" value="Genomic_DNA"/>
</dbReference>
<evidence type="ECO:0000259" key="5">
    <source>
        <dbReference type="SMART" id="SM00560"/>
    </source>
</evidence>
<name>A0ABV8TXX6_9ACTN</name>
<evidence type="ECO:0000256" key="4">
    <source>
        <dbReference type="SAM" id="SignalP"/>
    </source>
</evidence>
<dbReference type="InterPro" id="IPR013519">
    <property type="entry name" value="Int_alpha_beta-p"/>
</dbReference>
<dbReference type="Gene3D" id="2.130.10.130">
    <property type="entry name" value="Integrin alpha, N-terminal"/>
    <property type="match status" value="2"/>
</dbReference>
<dbReference type="SUPFAM" id="SSF49899">
    <property type="entry name" value="Concanavalin A-like lectins/glucanases"/>
    <property type="match status" value="2"/>
</dbReference>
<feature type="region of interest" description="Disordered" evidence="3">
    <location>
        <begin position="592"/>
        <end position="640"/>
    </location>
</feature>
<dbReference type="Pfam" id="PF13385">
    <property type="entry name" value="Laminin_G_3"/>
    <property type="match status" value="2"/>
</dbReference>
<evidence type="ECO:0000256" key="1">
    <source>
        <dbReference type="ARBA" id="ARBA00022729"/>
    </source>
</evidence>
<dbReference type="SUPFAM" id="SSF69318">
    <property type="entry name" value="Integrin alpha N-terminal domain"/>
    <property type="match status" value="1"/>
</dbReference>
<feature type="domain" description="LamG-like jellyroll fold" evidence="5">
    <location>
        <begin position="787"/>
        <end position="928"/>
    </location>
</feature>
<feature type="domain" description="LamG-like jellyroll fold" evidence="5">
    <location>
        <begin position="997"/>
        <end position="1137"/>
    </location>
</feature>
<gene>
    <name evidence="6" type="ORF">ACFPET_08970</name>
</gene>
<evidence type="ECO:0000313" key="7">
    <source>
        <dbReference type="Proteomes" id="UP001595823"/>
    </source>
</evidence>
<dbReference type="Proteomes" id="UP001595823">
    <property type="component" value="Unassembled WGS sequence"/>
</dbReference>
<dbReference type="Gene3D" id="2.40.128.340">
    <property type="match status" value="1"/>
</dbReference>
<keyword evidence="7" id="KW-1185">Reference proteome</keyword>
<accession>A0ABV8TXX6</accession>
<reference evidence="7" key="1">
    <citation type="journal article" date="2019" name="Int. J. Syst. Evol. Microbiol.">
        <title>The Global Catalogue of Microorganisms (GCM) 10K type strain sequencing project: providing services to taxonomists for standard genome sequencing and annotation.</title>
        <authorList>
            <consortium name="The Broad Institute Genomics Platform"/>
            <consortium name="The Broad Institute Genome Sequencing Center for Infectious Disease"/>
            <person name="Wu L."/>
            <person name="Ma J."/>
        </authorList>
    </citation>
    <scope>NUCLEOTIDE SEQUENCE [LARGE SCALE GENOMIC DNA]</scope>
    <source>
        <strain evidence="7">IBRC-M 10908</strain>
    </source>
</reference>
<proteinExistence type="predicted"/>
<comment type="caution">
    <text evidence="6">The sequence shown here is derived from an EMBL/GenBank/DDBJ whole genome shotgun (WGS) entry which is preliminary data.</text>
</comment>